<reference evidence="1" key="2">
    <citation type="journal article" date="2015" name="Fish Shellfish Immunol.">
        <title>Early steps in the European eel (Anguilla anguilla)-Vibrio vulnificus interaction in the gills: Role of the RtxA13 toxin.</title>
        <authorList>
            <person name="Callol A."/>
            <person name="Pajuelo D."/>
            <person name="Ebbesson L."/>
            <person name="Teles M."/>
            <person name="MacKenzie S."/>
            <person name="Amaro C."/>
        </authorList>
    </citation>
    <scope>NUCLEOTIDE SEQUENCE</scope>
</reference>
<name>A0A0E9S052_ANGAN</name>
<protein>
    <submittedName>
        <fullName evidence="1">Uncharacterized protein</fullName>
    </submittedName>
</protein>
<evidence type="ECO:0000313" key="1">
    <source>
        <dbReference type="EMBL" id="JAH33888.1"/>
    </source>
</evidence>
<accession>A0A0E9S052</accession>
<dbReference type="AlphaFoldDB" id="A0A0E9S052"/>
<reference evidence="1" key="1">
    <citation type="submission" date="2014-11" db="EMBL/GenBank/DDBJ databases">
        <authorList>
            <person name="Amaro Gonzalez C."/>
        </authorList>
    </citation>
    <scope>NUCLEOTIDE SEQUENCE</scope>
</reference>
<proteinExistence type="predicted"/>
<dbReference type="EMBL" id="GBXM01074689">
    <property type="protein sequence ID" value="JAH33888.1"/>
    <property type="molecule type" value="Transcribed_RNA"/>
</dbReference>
<sequence length="18" mass="2140">MYKRSFKKGTKPRCAHSN</sequence>
<organism evidence="1">
    <name type="scientific">Anguilla anguilla</name>
    <name type="common">European freshwater eel</name>
    <name type="synonym">Muraena anguilla</name>
    <dbReference type="NCBI Taxonomy" id="7936"/>
    <lineage>
        <taxon>Eukaryota</taxon>
        <taxon>Metazoa</taxon>
        <taxon>Chordata</taxon>
        <taxon>Craniata</taxon>
        <taxon>Vertebrata</taxon>
        <taxon>Euteleostomi</taxon>
        <taxon>Actinopterygii</taxon>
        <taxon>Neopterygii</taxon>
        <taxon>Teleostei</taxon>
        <taxon>Anguilliformes</taxon>
        <taxon>Anguillidae</taxon>
        <taxon>Anguilla</taxon>
    </lineage>
</organism>